<dbReference type="Pfam" id="PF13538">
    <property type="entry name" value="UvrD_C_2"/>
    <property type="match status" value="1"/>
</dbReference>
<gene>
    <name evidence="4" type="ORF">R69658_07951</name>
</gene>
<evidence type="ECO:0000313" key="5">
    <source>
        <dbReference type="Proteomes" id="UP000674425"/>
    </source>
</evidence>
<dbReference type="PANTHER" id="PTHR11070:SF2">
    <property type="entry name" value="ATP-DEPENDENT DNA HELICASE SRS2"/>
    <property type="match status" value="1"/>
</dbReference>
<evidence type="ECO:0000256" key="1">
    <source>
        <dbReference type="ARBA" id="ARBA00034923"/>
    </source>
</evidence>
<comment type="caution">
    <text evidence="4">The sequence shown here is derived from an EMBL/GenBank/DDBJ whole genome shotgun (WGS) entry which is preliminary data.</text>
</comment>
<proteinExistence type="predicted"/>
<evidence type="ECO:0000259" key="3">
    <source>
        <dbReference type="Pfam" id="PF13538"/>
    </source>
</evidence>
<keyword evidence="5" id="KW-1185">Reference proteome</keyword>
<dbReference type="EMBL" id="CAJNAU010000217">
    <property type="protein sequence ID" value="CAE6867541.1"/>
    <property type="molecule type" value="Genomic_DNA"/>
</dbReference>
<feature type="compositionally biased region" description="Acidic residues" evidence="2">
    <location>
        <begin position="457"/>
        <end position="473"/>
    </location>
</feature>
<feature type="region of interest" description="Disordered" evidence="2">
    <location>
        <begin position="454"/>
        <end position="481"/>
    </location>
</feature>
<name>A0ABM8T8T8_9BURK</name>
<dbReference type="Gene3D" id="3.40.50.300">
    <property type="entry name" value="P-loop containing nucleotide triphosphate hydrolases"/>
    <property type="match status" value="2"/>
</dbReference>
<sequence>MSKNGIQVLANEALEAFERVETLAHEQLENTSQRDLSSSLAVLQSLTGNAALHNLESITDRKARDLLALMRTPSIARVAVEDSDGQTDIYYISRTTSIAVPGIKLASYRSDLGRLASLDVGDEEEFEIGNRRVWLRVLERLELRPYKDQHAWDSTPSVWYRESEVPVTIQSLRTATGPAANDGGFMAFLASGEADRNVVEGLTHQIRTAMALRDQAVLDKFQDEIFRLPLARQLIILGPPGTGKTTTLIKRLGQKLALESTADGEGRGESFSGRWVMFTPSELLKHYLKEAFGREGIAAPDDRIKTWSKRRHELARQVFGILKTTSGGTLILKEERQHLPSAVAQDPRDWFDQFRAFHQQRVAEALRQGMTTLQEVSPAHADQVVQRLAKLLPALDGGQLLGVYSELHDLEDVLAPLLEESRKKTDLWIDGEAGALFRQNKSVFNELATFLDSLNQPDEEEDEESEFDDDGGEEAVQRQSGNAAHEAFQVYRRFLQSYARSRFKGRRPGKASRAARILEWLGDRLPGDERLKELGEEMTLQNALRRFRNAWKRYVLDVPVSYRAFRRQCLSQGSFEYQRPESSAHVDTTELDAILLMMLRSARELMLQRFVQRRFDEAKFADLQRVAGLLQQQVLVDEATDFSVLQLACMEALTDLKTRSFFACGDFNQRVTGYGLRSRDQLEWISAKLEACSINTVYRQSRKLNGFAFELLTLMGGDLSAQAQLPEHSNHEGVPPVLAEQLRGQDVPSWLSARIKEIERTVKDMPSIAVLVPSEDQVKPVAEALNRQLETISMRAVACVDGQVLGDEGDIRVFDLQHIKGLEFEAVFFVGVDALAETKPEIFDRFVYVGATRAATYLGMVCEGSLPERLLPLRKLFVAKWG</sequence>
<dbReference type="RefSeq" id="WP_200622997.1">
    <property type="nucleotide sequence ID" value="NZ_CAJNAU010000217.1"/>
</dbReference>
<dbReference type="InterPro" id="IPR027417">
    <property type="entry name" value="P-loop_NTPase"/>
</dbReference>
<accession>A0ABM8T8T8</accession>
<protein>
    <recommendedName>
        <fullName evidence="1">DNA 3'-5' helicase II</fullName>
    </recommendedName>
</protein>
<evidence type="ECO:0000313" key="4">
    <source>
        <dbReference type="EMBL" id="CAE6867541.1"/>
    </source>
</evidence>
<dbReference type="PANTHER" id="PTHR11070">
    <property type="entry name" value="UVRD / RECB / PCRA DNA HELICASE FAMILY MEMBER"/>
    <property type="match status" value="1"/>
</dbReference>
<organism evidence="4 5">
    <name type="scientific">Paraburkholderia aspalathi</name>
    <dbReference type="NCBI Taxonomy" id="1324617"/>
    <lineage>
        <taxon>Bacteria</taxon>
        <taxon>Pseudomonadati</taxon>
        <taxon>Pseudomonadota</taxon>
        <taxon>Betaproteobacteria</taxon>
        <taxon>Burkholderiales</taxon>
        <taxon>Burkholderiaceae</taxon>
        <taxon>Paraburkholderia</taxon>
    </lineage>
</organism>
<dbReference type="InterPro" id="IPR027785">
    <property type="entry name" value="UvrD-like_helicase_C"/>
</dbReference>
<dbReference type="SUPFAM" id="SSF52540">
    <property type="entry name" value="P-loop containing nucleoside triphosphate hydrolases"/>
    <property type="match status" value="1"/>
</dbReference>
<reference evidence="4 5" key="1">
    <citation type="submission" date="2021-02" db="EMBL/GenBank/DDBJ databases">
        <authorList>
            <person name="Vanwijnsberghe S."/>
        </authorList>
    </citation>
    <scope>NUCLEOTIDE SEQUENCE [LARGE SCALE GENOMIC DNA]</scope>
    <source>
        <strain evidence="4 5">R-69658</strain>
    </source>
</reference>
<dbReference type="Proteomes" id="UP000674425">
    <property type="component" value="Unassembled WGS sequence"/>
</dbReference>
<feature type="domain" description="UvrD-like helicase C-terminal" evidence="3">
    <location>
        <begin position="811"/>
        <end position="861"/>
    </location>
</feature>
<dbReference type="InterPro" id="IPR000212">
    <property type="entry name" value="DNA_helicase_UvrD/REP"/>
</dbReference>
<evidence type="ECO:0000256" key="2">
    <source>
        <dbReference type="SAM" id="MobiDB-lite"/>
    </source>
</evidence>